<dbReference type="CDD" id="cd04385">
    <property type="entry name" value="RhoGAP_ARAP"/>
    <property type="match status" value="1"/>
</dbReference>
<dbReference type="GO" id="GO:0005737">
    <property type="term" value="C:cytoplasm"/>
    <property type="evidence" value="ECO:0007669"/>
    <property type="project" value="UniProtKB-SubCell"/>
</dbReference>
<feature type="domain" description="Rho-GAP" evidence="12">
    <location>
        <begin position="1116"/>
        <end position="1292"/>
    </location>
</feature>
<dbReference type="PROSITE" id="PS50105">
    <property type="entry name" value="SAM_DOMAIN"/>
    <property type="match status" value="1"/>
</dbReference>
<dbReference type="Gene3D" id="1.10.220.150">
    <property type="entry name" value="Arf GTPase activating protein"/>
    <property type="match status" value="1"/>
</dbReference>
<keyword evidence="6" id="KW-0862">Zinc</keyword>
<dbReference type="RefSeq" id="XP_017279468.1">
    <property type="nucleotide sequence ID" value="XM_017423979.1"/>
</dbReference>
<dbReference type="InterPro" id="IPR011993">
    <property type="entry name" value="PH-like_dom_sf"/>
</dbReference>
<dbReference type="Pfam" id="PF01412">
    <property type="entry name" value="ArfGap"/>
    <property type="match status" value="1"/>
</dbReference>
<feature type="compositionally biased region" description="Low complexity" evidence="7">
    <location>
        <begin position="248"/>
        <end position="257"/>
    </location>
</feature>
<dbReference type="Gene3D" id="1.10.555.10">
    <property type="entry name" value="Rho GTPase activation protein"/>
    <property type="match status" value="1"/>
</dbReference>
<dbReference type="PANTHER" id="PTHR45899">
    <property type="entry name" value="RHO GTPASE ACTIVATING PROTEIN AT 15B, ISOFORM C"/>
    <property type="match status" value="1"/>
</dbReference>
<evidence type="ECO:0000259" key="11">
    <source>
        <dbReference type="PROSITE" id="PS50200"/>
    </source>
</evidence>
<feature type="domain" description="PH" evidence="8">
    <location>
        <begin position="490"/>
        <end position="581"/>
    </location>
</feature>
<evidence type="ECO:0000259" key="8">
    <source>
        <dbReference type="PROSITE" id="PS50003"/>
    </source>
</evidence>
<dbReference type="GO" id="GO:0007165">
    <property type="term" value="P:signal transduction"/>
    <property type="evidence" value="ECO:0007669"/>
    <property type="project" value="InterPro"/>
</dbReference>
<dbReference type="PROSITE" id="PS50003">
    <property type="entry name" value="PH_DOMAIN"/>
    <property type="match status" value="4"/>
</dbReference>
<dbReference type="SUPFAM" id="SSF47769">
    <property type="entry name" value="SAM/Pointed domain"/>
    <property type="match status" value="1"/>
</dbReference>
<dbReference type="InterPro" id="IPR001164">
    <property type="entry name" value="ArfGAP_dom"/>
</dbReference>
<feature type="domain" description="Arf-GAP" evidence="10">
    <location>
        <begin position="691"/>
        <end position="818"/>
    </location>
</feature>
<dbReference type="PROSITE" id="PS50238">
    <property type="entry name" value="RHOGAP"/>
    <property type="match status" value="1"/>
</dbReference>
<evidence type="ECO:0000256" key="3">
    <source>
        <dbReference type="ARBA" id="ARBA00022490"/>
    </source>
</evidence>
<dbReference type="SUPFAM" id="SSF48350">
    <property type="entry name" value="GTPase activation domain, GAP"/>
    <property type="match status" value="1"/>
</dbReference>
<keyword evidence="5" id="KW-0677">Repeat</keyword>
<dbReference type="OMA" id="YEQCSSP"/>
<evidence type="ECO:0000256" key="1">
    <source>
        <dbReference type="ARBA" id="ARBA00004496"/>
    </source>
</evidence>
<feature type="compositionally biased region" description="Pro residues" evidence="7">
    <location>
        <begin position="381"/>
        <end position="394"/>
    </location>
</feature>
<dbReference type="Pfam" id="PF00536">
    <property type="entry name" value="SAM_1"/>
    <property type="match status" value="1"/>
</dbReference>
<dbReference type="GeneID" id="108240482"/>
<dbReference type="FunFam" id="2.30.29.30:FF:000170">
    <property type="entry name" value="Arf-GAP with Rho-GAP domain, ANK repeat and PH domain-containing protein 1"/>
    <property type="match status" value="1"/>
</dbReference>
<feature type="region of interest" description="Disordered" evidence="7">
    <location>
        <begin position="98"/>
        <end position="415"/>
    </location>
</feature>
<dbReference type="Gene3D" id="2.30.29.30">
    <property type="entry name" value="Pleckstrin-homology domain (PH domain)/Phosphotyrosine-binding domain (PTB)"/>
    <property type="match status" value="4"/>
</dbReference>
<dbReference type="SMART" id="SM00233">
    <property type="entry name" value="PH"/>
    <property type="match status" value="5"/>
</dbReference>
<dbReference type="SMART" id="SM00324">
    <property type="entry name" value="RhoGAP"/>
    <property type="match status" value="1"/>
</dbReference>
<feature type="compositionally biased region" description="Pro residues" evidence="7">
    <location>
        <begin position="327"/>
        <end position="340"/>
    </location>
</feature>
<feature type="domain" description="Ras-associating" evidence="11">
    <location>
        <begin position="1348"/>
        <end position="1418"/>
    </location>
</feature>
<reference evidence="13" key="2">
    <citation type="submission" date="2025-09" db="UniProtKB">
        <authorList>
            <consortium name="Ensembl"/>
        </authorList>
    </citation>
    <scope>IDENTIFICATION</scope>
</reference>
<evidence type="ECO:0000256" key="5">
    <source>
        <dbReference type="ARBA" id="ARBA00022737"/>
    </source>
</evidence>
<keyword evidence="6" id="KW-0863">Zinc-finger</keyword>
<evidence type="ECO:0000259" key="9">
    <source>
        <dbReference type="PROSITE" id="PS50105"/>
    </source>
</evidence>
<sequence>MLTLTHASDVSKSIMSQSKPDPKMLDWLYKLRLERYMEAFQSAGMATLQECLNLTPDQLDQMGITLPGHQRRILTSLNNMHNNHDAQMDHSEVVSVSLGGENVDGNDRDCERRRPIPRERGKPVPKQRDKFKMLESSDEERDMKPVPGKRSSVPAEKREDAEDVGMDARKEKPVPKQRTKFRTSSPVDHHSSSLVPPTPDTSLPPVPPRINNGPPQRFTSSQSPPPPTPRPSSSRAEQLDVLPPPVPCRSLPPVSSSASTPIPTEAPIPNLNVQSTESRPQTLAIQPPTLILSSVEVRKTSPLTPGPPASGDQNIPPLPPKVLAGPKGPPPVPLRVPPLSPRTQSLPTAKTRPDEPTATDEIPQIPPYRQALSVIETSQEPTPPDAQPALPPRRSPQLPSVGSVDGSSDEYEDPDLCYPSVHWGSVSDREMSLQVPRTEQERYSFLESDDELLDGDEFWQDKSSRTSSFLLPHTNRPSALIKEDDSQLSAVIKMGWLDKNLPQGVLYQRRWAKLDADYLRYFDNEKDVYSKGFVSTAFISHVSSMGELKFEVVTSNRTFIFKAESEAERNDWVNSLKDCTRGRQRQSSINFVSTVNPDYQGFLEIRGLRSKYYTVVASDKVFLYKNLDDYRIGLGITSIDMNVGNIKESDRRSFDLTTPYRTFSFVAESEQMREQWVDAMRNAIGEALSNSEVAEQIWAEPSNSVCADCGALKPDWAAVNLCVVICKQCAGEHRGLGPSISKVRSLKMDKKVWTKELIQVFLELGNERVNSFWAANVPPSEALMPSSSSEERRRFICNKYRQGKYRKYHALYGNQKELNNALCINVQCSDLLETLSLIFCGAEVNCPTGMESCPTLENIASSHSQPLQAELIRHNLNTELPQLPVDSGMDLQHYQPSPCVSYNGFLSKTASMTRAVTECKPKEEFSRRWCTLNDGIFSYYESDKNANPNGVIKASEMVCLAVIPSKKHGFEHTFEVYSENERLYLFGTDDADGHKEWVKCLAKSFIPTSAEPLLRLSFDRIGRLKCKDGLNLQQSKVGWFALVGSTLHFYLEGSKGEEIHLRRVNELSIQQDSEVLVLVERGRTLYIEGERKLDFAGWCGAIQAAGMSGGDTLSQQQLTETDVPVIVLSCIDYITQCGLMSEGIYRKSGVNSRVAALCDRFRQDARSLRLKEGEHQVDDVSNALKRFFRELEEGLFTSKDAKTWLSVTGIQDENEKIRQYKRLLDRLPRVNKATLQALINHLYCVQRYSELNQMNLHNLAIVFGPTLFQTDGKDYTAGRAIEDLIQHYTLIFEVSEQQLNRQLDEIKAIIDLRNTHTTKFPPLQKKEGDGHFICTVYLQETEPEEQLVKVPGSMTAAELTCGVLDRRNILVREKDYWSCWEVCDKEEMERPLHYQERVLPILHSIGADSRLLIKKHPDIEAMMSFLTNKVDVAKHGIMKFREERSILGLGLSTGNFHERYFILNVTSLRMYKDVRSNRPDREWPVKSLKIYLGIKKKLRPPTHWGLTVVYESKKPERQQWYLCCESQSEMREWYATFLSIQYDGDMWPQDGLQRTRVIRTLPDTRHGNVSLIPLRGSENEMRNSVAAFSQDPLALFRDVR</sequence>
<dbReference type="Pfam" id="PF00620">
    <property type="entry name" value="RhoGAP"/>
    <property type="match status" value="1"/>
</dbReference>
<dbReference type="CDD" id="cd08837">
    <property type="entry name" value="ArfGap_ARAP"/>
    <property type="match status" value="1"/>
</dbReference>
<reference evidence="13" key="1">
    <citation type="submission" date="2025-08" db="UniProtKB">
        <authorList>
            <consortium name="Ensembl"/>
        </authorList>
    </citation>
    <scope>IDENTIFICATION</scope>
</reference>
<evidence type="ECO:0000256" key="6">
    <source>
        <dbReference type="PROSITE-ProRule" id="PRU00288"/>
    </source>
</evidence>
<dbReference type="GO" id="GO:0008270">
    <property type="term" value="F:zinc ion binding"/>
    <property type="evidence" value="ECO:0007669"/>
    <property type="project" value="UniProtKB-KW"/>
</dbReference>
<dbReference type="CDD" id="cd13259">
    <property type="entry name" value="PH5_ARAP"/>
    <property type="match status" value="1"/>
</dbReference>
<name>A0A3Q2ZEX5_KRYMA</name>
<dbReference type="STRING" id="37003.ENSKMAP00000002128"/>
<dbReference type="InterPro" id="IPR013761">
    <property type="entry name" value="SAM/pointed_sf"/>
</dbReference>
<dbReference type="PRINTS" id="PR00405">
    <property type="entry name" value="REVINTRACTNG"/>
</dbReference>
<dbReference type="SMART" id="SM00454">
    <property type="entry name" value="SAM"/>
    <property type="match status" value="1"/>
</dbReference>
<feature type="domain" description="PH" evidence="8">
    <location>
        <begin position="596"/>
        <end position="685"/>
    </location>
</feature>
<dbReference type="Pfam" id="PF00788">
    <property type="entry name" value="RA"/>
    <property type="match status" value="1"/>
</dbReference>
<dbReference type="Gene3D" id="3.10.20.90">
    <property type="entry name" value="Phosphatidylinositol 3-kinase Catalytic Subunit, Chain A, domain 1"/>
    <property type="match status" value="1"/>
</dbReference>
<dbReference type="Proteomes" id="UP000264800">
    <property type="component" value="Unplaced"/>
</dbReference>
<dbReference type="OrthoDB" id="29546at2759"/>
<evidence type="ECO:0000256" key="7">
    <source>
        <dbReference type="SAM" id="MobiDB-lite"/>
    </source>
</evidence>
<dbReference type="GO" id="GO:0008360">
    <property type="term" value="P:regulation of cell shape"/>
    <property type="evidence" value="ECO:0007669"/>
    <property type="project" value="TreeGrafter"/>
</dbReference>
<dbReference type="InterPro" id="IPR052227">
    <property type="entry name" value="Arf-Rho-GAP_ANK-PH_domain"/>
</dbReference>
<dbReference type="InterPro" id="IPR001660">
    <property type="entry name" value="SAM"/>
</dbReference>
<dbReference type="PANTHER" id="PTHR45899:SF3">
    <property type="entry name" value="ARF-GAP WITH RHO-GAP DOMAIN, ANK REPEAT AND PH DOMAIN-CONTAINING PROTEIN 1"/>
    <property type="match status" value="1"/>
</dbReference>
<evidence type="ECO:0000259" key="10">
    <source>
        <dbReference type="PROSITE" id="PS50115"/>
    </source>
</evidence>
<dbReference type="KEGG" id="kmr:108240482"/>
<dbReference type="Pfam" id="PF00169">
    <property type="entry name" value="PH"/>
    <property type="match status" value="3"/>
</dbReference>
<feature type="compositionally biased region" description="Pro residues" evidence="7">
    <location>
        <begin position="196"/>
        <end position="208"/>
    </location>
</feature>
<evidence type="ECO:0000313" key="13">
    <source>
        <dbReference type="Ensembl" id="ENSKMAP00000002128.1"/>
    </source>
</evidence>
<dbReference type="InterPro" id="IPR000198">
    <property type="entry name" value="RhoGAP_dom"/>
</dbReference>
<feature type="compositionally biased region" description="Basic and acidic residues" evidence="7">
    <location>
        <begin position="105"/>
        <end position="135"/>
    </location>
</feature>
<feature type="compositionally biased region" description="Low complexity" evidence="7">
    <location>
        <begin position="209"/>
        <end position="222"/>
    </location>
</feature>
<feature type="domain" description="PH" evidence="8">
    <location>
        <begin position="1431"/>
        <end position="1542"/>
    </location>
</feature>
<keyword evidence="14" id="KW-1185">Reference proteome</keyword>
<dbReference type="InterPro" id="IPR008936">
    <property type="entry name" value="Rho_GTPase_activation_prot"/>
</dbReference>
<evidence type="ECO:0000256" key="4">
    <source>
        <dbReference type="ARBA" id="ARBA00022553"/>
    </source>
</evidence>
<dbReference type="Gene3D" id="1.10.150.50">
    <property type="entry name" value="Transcription Factor, Ets-1"/>
    <property type="match status" value="1"/>
</dbReference>
<protein>
    <submittedName>
        <fullName evidence="13">ArfGAP with RhoGAP domain, ankyrin repeat and PH domain 1</fullName>
    </submittedName>
</protein>
<evidence type="ECO:0000259" key="12">
    <source>
        <dbReference type="PROSITE" id="PS50238"/>
    </source>
</evidence>
<dbReference type="InterPro" id="IPR037278">
    <property type="entry name" value="ARFGAP/RecO"/>
</dbReference>
<keyword evidence="2" id="KW-0343">GTPase activation</keyword>
<dbReference type="PROSITE" id="PS50200">
    <property type="entry name" value="RA"/>
    <property type="match status" value="1"/>
</dbReference>
<dbReference type="SMART" id="SM00105">
    <property type="entry name" value="ArfGap"/>
    <property type="match status" value="1"/>
</dbReference>
<dbReference type="InterPro" id="IPR038508">
    <property type="entry name" value="ArfGAP_dom_sf"/>
</dbReference>
<dbReference type="GO" id="GO:0005096">
    <property type="term" value="F:GTPase activator activity"/>
    <property type="evidence" value="ECO:0007669"/>
    <property type="project" value="UniProtKB-KW"/>
</dbReference>
<feature type="domain" description="SAM" evidence="9">
    <location>
        <begin position="19"/>
        <end position="83"/>
    </location>
</feature>
<feature type="compositionally biased region" description="Polar residues" evidence="7">
    <location>
        <begin position="271"/>
        <end position="284"/>
    </location>
</feature>
<evidence type="ECO:0000313" key="14">
    <source>
        <dbReference type="Proteomes" id="UP000264800"/>
    </source>
</evidence>
<keyword evidence="4" id="KW-0597">Phosphoprotein</keyword>
<dbReference type="InterPro" id="IPR001849">
    <property type="entry name" value="PH_domain"/>
</dbReference>
<dbReference type="InterPro" id="IPR000159">
    <property type="entry name" value="RA_dom"/>
</dbReference>
<accession>A0A3Q2ZEX5</accession>
<proteinExistence type="predicted"/>
<feature type="compositionally biased region" description="Basic and acidic residues" evidence="7">
    <location>
        <begin position="155"/>
        <end position="174"/>
    </location>
</feature>
<dbReference type="GeneTree" id="ENSGT00940000157424"/>
<dbReference type="SUPFAM" id="SSF50729">
    <property type="entry name" value="PH domain-like"/>
    <property type="match status" value="5"/>
</dbReference>
<comment type="subcellular location">
    <subcellularLocation>
        <location evidence="1">Cytoplasm</location>
    </subcellularLocation>
</comment>
<evidence type="ECO:0000256" key="2">
    <source>
        <dbReference type="ARBA" id="ARBA00022468"/>
    </source>
</evidence>
<dbReference type="GO" id="GO:0005547">
    <property type="term" value="F:phosphatidylinositol-3,4,5-trisphosphate binding"/>
    <property type="evidence" value="ECO:0007669"/>
    <property type="project" value="InterPro"/>
</dbReference>
<keyword evidence="6" id="KW-0479">Metal-binding</keyword>
<dbReference type="Ensembl" id="ENSKMAT00000002178.1">
    <property type="protein sequence ID" value="ENSKMAP00000002128.1"/>
    <property type="gene ID" value="ENSKMAG00000001659.1"/>
</dbReference>
<dbReference type="PROSITE" id="PS50115">
    <property type="entry name" value="ARFGAP"/>
    <property type="match status" value="1"/>
</dbReference>
<organism evidence="13 14">
    <name type="scientific">Kryptolebias marmoratus</name>
    <name type="common">Mangrove killifish</name>
    <name type="synonym">Rivulus marmoratus</name>
    <dbReference type="NCBI Taxonomy" id="37003"/>
    <lineage>
        <taxon>Eukaryota</taxon>
        <taxon>Metazoa</taxon>
        <taxon>Chordata</taxon>
        <taxon>Craniata</taxon>
        <taxon>Vertebrata</taxon>
        <taxon>Euteleostomi</taxon>
        <taxon>Actinopterygii</taxon>
        <taxon>Neopterygii</taxon>
        <taxon>Teleostei</taxon>
        <taxon>Neoteleostei</taxon>
        <taxon>Acanthomorphata</taxon>
        <taxon>Ovalentaria</taxon>
        <taxon>Atherinomorphae</taxon>
        <taxon>Cyprinodontiformes</taxon>
        <taxon>Rivulidae</taxon>
        <taxon>Kryptolebias</taxon>
    </lineage>
</organism>
<feature type="domain" description="PH" evidence="8">
    <location>
        <begin position="899"/>
        <end position="1006"/>
    </location>
</feature>
<keyword evidence="3" id="KW-0963">Cytoplasm</keyword>
<dbReference type="InterPro" id="IPR037858">
    <property type="entry name" value="RhoGAP_ARAP"/>
</dbReference>
<dbReference type="SUPFAM" id="SSF57863">
    <property type="entry name" value="ArfGap/RecO-like zinc finger"/>
    <property type="match status" value="1"/>
</dbReference>